<evidence type="ECO:0000256" key="5">
    <source>
        <dbReference type="ARBA" id="ARBA00022801"/>
    </source>
</evidence>
<gene>
    <name evidence="9" type="primary">vapC9_1</name>
    <name evidence="7" type="synonym">vapC</name>
    <name evidence="9" type="ORF">LAUMK13_03330</name>
</gene>
<feature type="domain" description="PIN" evidence="8">
    <location>
        <begin position="8"/>
        <end position="123"/>
    </location>
</feature>
<dbReference type="InterPro" id="IPR002716">
    <property type="entry name" value="PIN_dom"/>
</dbReference>
<evidence type="ECO:0000313" key="9">
    <source>
        <dbReference type="EMBL" id="VBA40999.1"/>
    </source>
</evidence>
<organism evidence="9 10">
    <name type="scientific">Mycobacterium innocens</name>
    <dbReference type="NCBI Taxonomy" id="2341083"/>
    <lineage>
        <taxon>Bacteria</taxon>
        <taxon>Bacillati</taxon>
        <taxon>Actinomycetota</taxon>
        <taxon>Actinomycetes</taxon>
        <taxon>Mycobacteriales</taxon>
        <taxon>Mycobacteriaceae</taxon>
        <taxon>Mycobacterium</taxon>
    </lineage>
</organism>
<keyword evidence="10" id="KW-1185">Reference proteome</keyword>
<evidence type="ECO:0000256" key="6">
    <source>
        <dbReference type="ARBA" id="ARBA00022842"/>
    </source>
</evidence>
<feature type="binding site" evidence="7">
    <location>
        <position position="101"/>
    </location>
    <ligand>
        <name>Mg(2+)</name>
        <dbReference type="ChEBI" id="CHEBI:18420"/>
    </ligand>
</feature>
<sequence length="141" mass="15216">MTFGLIVIVVDASVLAVALGDDGSDGRLARERLAHETLVAPELIDLEVVSVWRRHVAAKRMPARRAASAVADLTDLPLRRSSHQPLLHRVWELRHVLTTYDAAYVALAEALDVVLVTADARLSGASGTRCEIDVVGEIGDC</sequence>
<evidence type="ECO:0000313" key="10">
    <source>
        <dbReference type="Proteomes" id="UP000267289"/>
    </source>
</evidence>
<proteinExistence type="inferred from homology"/>
<dbReference type="EC" id="3.1.-.-" evidence="7"/>
<dbReference type="PANTHER" id="PTHR35901:SF1">
    <property type="entry name" value="EXONUCLEASE VAPC9"/>
    <property type="match status" value="1"/>
</dbReference>
<comment type="function">
    <text evidence="7">Toxic component of a toxin-antitoxin (TA) system. An RNase.</text>
</comment>
<protein>
    <recommendedName>
        <fullName evidence="7">Ribonuclease VapC</fullName>
        <shortName evidence="7">RNase VapC</shortName>
        <ecNumber evidence="7">3.1.-.-</ecNumber>
    </recommendedName>
    <alternativeName>
        <fullName evidence="7">Toxin VapC</fullName>
    </alternativeName>
</protein>
<dbReference type="InterPro" id="IPR022907">
    <property type="entry name" value="VapC_family"/>
</dbReference>
<dbReference type="GO" id="GO:0090729">
    <property type="term" value="F:toxin activity"/>
    <property type="evidence" value="ECO:0007669"/>
    <property type="project" value="UniProtKB-KW"/>
</dbReference>
<evidence type="ECO:0000256" key="7">
    <source>
        <dbReference type="HAMAP-Rule" id="MF_00265"/>
    </source>
</evidence>
<dbReference type="GO" id="GO:0004540">
    <property type="term" value="F:RNA nuclease activity"/>
    <property type="evidence" value="ECO:0007669"/>
    <property type="project" value="InterPro"/>
</dbReference>
<evidence type="ECO:0000256" key="4">
    <source>
        <dbReference type="ARBA" id="ARBA00022723"/>
    </source>
</evidence>
<keyword evidence="6 7" id="KW-0460">Magnesium</keyword>
<keyword evidence="3 7" id="KW-0540">Nuclease</keyword>
<keyword evidence="4 7" id="KW-0479">Metal-binding</keyword>
<keyword evidence="5 7" id="KW-0378">Hydrolase</keyword>
<dbReference type="HAMAP" id="MF_00265">
    <property type="entry name" value="VapC_Nob1"/>
    <property type="match status" value="1"/>
</dbReference>
<dbReference type="Gene3D" id="3.40.50.1010">
    <property type="entry name" value="5'-nuclease"/>
    <property type="match status" value="1"/>
</dbReference>
<dbReference type="AlphaFoldDB" id="A0A498Q7Q2"/>
<dbReference type="CDD" id="cd09873">
    <property type="entry name" value="PIN_Pae0151-like"/>
    <property type="match status" value="1"/>
</dbReference>
<dbReference type="PANTHER" id="PTHR35901">
    <property type="entry name" value="RIBONUCLEASE VAPC3"/>
    <property type="match status" value="1"/>
</dbReference>
<dbReference type="EMBL" id="UPHQ01000171">
    <property type="protein sequence ID" value="VBA40999.1"/>
    <property type="molecule type" value="Genomic_DNA"/>
</dbReference>
<evidence type="ECO:0000256" key="3">
    <source>
        <dbReference type="ARBA" id="ARBA00022722"/>
    </source>
</evidence>
<reference evidence="9 10" key="1">
    <citation type="submission" date="2018-09" db="EMBL/GenBank/DDBJ databases">
        <authorList>
            <person name="Tagini F."/>
        </authorList>
    </citation>
    <scope>NUCLEOTIDE SEQUENCE [LARGE SCALE GENOMIC DNA]</scope>
    <source>
        <strain evidence="9 10">MK13</strain>
    </source>
</reference>
<evidence type="ECO:0000259" key="8">
    <source>
        <dbReference type="Pfam" id="PF01850"/>
    </source>
</evidence>
<dbReference type="GO" id="GO:0000287">
    <property type="term" value="F:magnesium ion binding"/>
    <property type="evidence" value="ECO:0007669"/>
    <property type="project" value="UniProtKB-UniRule"/>
</dbReference>
<evidence type="ECO:0000256" key="2">
    <source>
        <dbReference type="ARBA" id="ARBA00022649"/>
    </source>
</evidence>
<dbReference type="GO" id="GO:0016787">
    <property type="term" value="F:hydrolase activity"/>
    <property type="evidence" value="ECO:0007669"/>
    <property type="project" value="UniProtKB-KW"/>
</dbReference>
<name>A0A498Q7Q2_9MYCO</name>
<dbReference type="SUPFAM" id="SSF88723">
    <property type="entry name" value="PIN domain-like"/>
    <property type="match status" value="1"/>
</dbReference>
<evidence type="ECO:0000256" key="1">
    <source>
        <dbReference type="ARBA" id="ARBA00001946"/>
    </source>
</evidence>
<dbReference type="Pfam" id="PF01850">
    <property type="entry name" value="PIN"/>
    <property type="match status" value="1"/>
</dbReference>
<accession>A0A498Q7Q2</accession>
<comment type="similarity">
    <text evidence="7">Belongs to the PINc/VapC protein family.</text>
</comment>
<keyword evidence="2 7" id="KW-1277">Toxin-antitoxin system</keyword>
<dbReference type="InterPro" id="IPR044153">
    <property type="entry name" value="PIN_Pae0151-like"/>
</dbReference>
<dbReference type="InterPro" id="IPR051619">
    <property type="entry name" value="TypeII_TA_RNase_PINc/VapC"/>
</dbReference>
<keyword evidence="7" id="KW-0800">Toxin</keyword>
<dbReference type="Proteomes" id="UP000267289">
    <property type="component" value="Unassembled WGS sequence"/>
</dbReference>
<dbReference type="InterPro" id="IPR029060">
    <property type="entry name" value="PIN-like_dom_sf"/>
</dbReference>
<comment type="cofactor">
    <cofactor evidence="1 7">
        <name>Mg(2+)</name>
        <dbReference type="ChEBI" id="CHEBI:18420"/>
    </cofactor>
</comment>
<dbReference type="RefSeq" id="WP_244232404.1">
    <property type="nucleotide sequence ID" value="NZ_UPHQ01000171.1"/>
</dbReference>
<feature type="binding site" evidence="7">
    <location>
        <position position="11"/>
    </location>
    <ligand>
        <name>Mg(2+)</name>
        <dbReference type="ChEBI" id="CHEBI:18420"/>
    </ligand>
</feature>